<keyword evidence="2" id="KW-0812">Transmembrane</keyword>
<evidence type="ECO:0000256" key="2">
    <source>
        <dbReference type="SAM" id="Phobius"/>
    </source>
</evidence>
<feature type="transmembrane region" description="Helical" evidence="2">
    <location>
        <begin position="12"/>
        <end position="31"/>
    </location>
</feature>
<dbReference type="EMBL" id="JBBNFW010000088">
    <property type="protein sequence ID" value="MEQ2411801.1"/>
    <property type="molecule type" value="Genomic_DNA"/>
</dbReference>
<sequence length="398" mass="42391">MKKKRPASSYLLMLLSAIAVILILLIIYFTVRQQNVSTSTQTEIQTASAREEDGFTSGDAEADDGFTSGDIADASDSPEGFSERESAGPMPVTQAPEQADASQDPSADQPEPAPDDSSQPSEAHANTPEANAEDGAISPSQGNSVFDNKADQTMEDLLAQIRLALPVSNGSWSVYICDLSGGSEGTINDFSMQAASLIKLYIMGAVYENYDSLTQQYGAQTIDGYLLPMITVSDNDAANSLVSCLGGGDSSAGMEKVNSFCTEHGYNSTSMGRLLLASNEFGDNYTSAYDCGKFLKKIYQSCADTSSDPILAHAEDMYALLKQQQRSNKIPADLPEGVKVANKTGELSNVENDAGILYDTNSGNDLVICFLSENLTDTAAAQSTIAQLSRTIYLTYNG</sequence>
<dbReference type="InterPro" id="IPR045155">
    <property type="entry name" value="Beta-lactam_cat"/>
</dbReference>
<gene>
    <name evidence="4" type="ORF">AAAX94_01895</name>
</gene>
<accession>A0ABV1CHU8</accession>
<dbReference type="Gene3D" id="3.40.710.10">
    <property type="entry name" value="DD-peptidase/beta-lactamase superfamily"/>
    <property type="match status" value="1"/>
</dbReference>
<dbReference type="SUPFAM" id="SSF56601">
    <property type="entry name" value="beta-lactamase/transpeptidase-like"/>
    <property type="match status" value="1"/>
</dbReference>
<protein>
    <submittedName>
        <fullName evidence="4">Serine hydrolase</fullName>
    </submittedName>
</protein>
<feature type="domain" description="Beta-lactamase class A catalytic" evidence="3">
    <location>
        <begin position="229"/>
        <end position="368"/>
    </location>
</feature>
<dbReference type="PANTHER" id="PTHR35333">
    <property type="entry name" value="BETA-LACTAMASE"/>
    <property type="match status" value="1"/>
</dbReference>
<name>A0ABV1CHU8_9FIRM</name>
<evidence type="ECO:0000256" key="1">
    <source>
        <dbReference type="SAM" id="MobiDB-lite"/>
    </source>
</evidence>
<keyword evidence="4" id="KW-0378">Hydrolase</keyword>
<proteinExistence type="predicted"/>
<dbReference type="InterPro" id="IPR012338">
    <property type="entry name" value="Beta-lactam/transpept-like"/>
</dbReference>
<organism evidence="4 5">
    <name type="scientific">Blautia acetigignens</name>
    <dbReference type="NCBI Taxonomy" id="2981783"/>
    <lineage>
        <taxon>Bacteria</taxon>
        <taxon>Bacillati</taxon>
        <taxon>Bacillota</taxon>
        <taxon>Clostridia</taxon>
        <taxon>Lachnospirales</taxon>
        <taxon>Lachnospiraceae</taxon>
        <taxon>Blautia</taxon>
    </lineage>
</organism>
<keyword evidence="5" id="KW-1185">Reference proteome</keyword>
<dbReference type="Proteomes" id="UP001470752">
    <property type="component" value="Unassembled WGS sequence"/>
</dbReference>
<reference evidence="4 5" key="1">
    <citation type="submission" date="2024-04" db="EMBL/GenBank/DDBJ databases">
        <title>Human intestinal bacterial collection.</title>
        <authorList>
            <person name="Pauvert C."/>
            <person name="Hitch T.C.A."/>
            <person name="Clavel T."/>
        </authorList>
    </citation>
    <scope>NUCLEOTIDE SEQUENCE [LARGE SCALE GENOMIC DNA]</scope>
    <source>
        <strain evidence="4 5">CLA-AA-H161</strain>
    </source>
</reference>
<dbReference type="Pfam" id="PF13354">
    <property type="entry name" value="Beta-lactamase2"/>
    <property type="match status" value="1"/>
</dbReference>
<feature type="region of interest" description="Disordered" evidence="1">
    <location>
        <begin position="37"/>
        <end position="147"/>
    </location>
</feature>
<comment type="caution">
    <text evidence="4">The sequence shown here is derived from an EMBL/GenBank/DDBJ whole genome shotgun (WGS) entry which is preliminary data.</text>
</comment>
<dbReference type="RefSeq" id="WP_021924460.1">
    <property type="nucleotide sequence ID" value="NZ_JBBNFW010000088.1"/>
</dbReference>
<dbReference type="InterPro" id="IPR000871">
    <property type="entry name" value="Beta-lactam_class-A"/>
</dbReference>
<evidence type="ECO:0000313" key="5">
    <source>
        <dbReference type="Proteomes" id="UP001470752"/>
    </source>
</evidence>
<dbReference type="PANTHER" id="PTHR35333:SF3">
    <property type="entry name" value="BETA-LACTAMASE-TYPE TRANSPEPTIDASE FOLD CONTAINING PROTEIN"/>
    <property type="match status" value="1"/>
</dbReference>
<dbReference type="GO" id="GO:0016787">
    <property type="term" value="F:hydrolase activity"/>
    <property type="evidence" value="ECO:0007669"/>
    <property type="project" value="UniProtKB-KW"/>
</dbReference>
<keyword evidence="2" id="KW-1133">Transmembrane helix</keyword>
<evidence type="ECO:0000313" key="4">
    <source>
        <dbReference type="EMBL" id="MEQ2411801.1"/>
    </source>
</evidence>
<keyword evidence="2" id="KW-0472">Membrane</keyword>
<feature type="compositionally biased region" description="Polar residues" evidence="1">
    <location>
        <begin position="37"/>
        <end position="48"/>
    </location>
</feature>
<evidence type="ECO:0000259" key="3">
    <source>
        <dbReference type="Pfam" id="PF13354"/>
    </source>
</evidence>